<dbReference type="EMBL" id="MLJW01000126">
    <property type="protein sequence ID" value="OIQ97895.1"/>
    <property type="molecule type" value="Genomic_DNA"/>
</dbReference>
<evidence type="ECO:0000256" key="1">
    <source>
        <dbReference type="SAM" id="Phobius"/>
    </source>
</evidence>
<dbReference type="AlphaFoldDB" id="A0A1J5S170"/>
<organism evidence="3">
    <name type="scientific">mine drainage metagenome</name>
    <dbReference type="NCBI Taxonomy" id="410659"/>
    <lineage>
        <taxon>unclassified sequences</taxon>
        <taxon>metagenomes</taxon>
        <taxon>ecological metagenomes</taxon>
    </lineage>
</organism>
<accession>A0A1J5S170</accession>
<proteinExistence type="predicted"/>
<evidence type="ECO:0000313" key="3">
    <source>
        <dbReference type="EMBL" id="OIQ97895.1"/>
    </source>
</evidence>
<protein>
    <submittedName>
        <fullName evidence="3">TadE-like protein</fullName>
    </submittedName>
</protein>
<feature type="transmembrane region" description="Helical" evidence="1">
    <location>
        <begin position="21"/>
        <end position="40"/>
    </location>
</feature>
<feature type="domain" description="TadE-like" evidence="2">
    <location>
        <begin position="15"/>
        <end position="57"/>
    </location>
</feature>
<reference evidence="3" key="1">
    <citation type="submission" date="2016-10" db="EMBL/GenBank/DDBJ databases">
        <title>Sequence of Gallionella enrichment culture.</title>
        <authorList>
            <person name="Poehlein A."/>
            <person name="Muehling M."/>
            <person name="Daniel R."/>
        </authorList>
    </citation>
    <scope>NUCLEOTIDE SEQUENCE</scope>
</reference>
<sequence>MSAARPRRLLQCRRGTAAVEFALILPAFLALILGVVEFGYQTWLRVSLDYALAQTARCVALGYVDGANGIDCSSLAGAQTQFESLAQGVPFSGGALTLSQPSAGCLAYSYQTTWLVAGIMPVGAPTWSNTSCYYF</sequence>
<gene>
    <name evidence="3" type="ORF">GALL_200770</name>
</gene>
<dbReference type="InterPro" id="IPR012495">
    <property type="entry name" value="TadE-like_dom"/>
</dbReference>
<comment type="caution">
    <text evidence="3">The sequence shown here is derived from an EMBL/GenBank/DDBJ whole genome shotgun (WGS) entry which is preliminary data.</text>
</comment>
<keyword evidence="1" id="KW-0472">Membrane</keyword>
<keyword evidence="1" id="KW-1133">Transmembrane helix</keyword>
<keyword evidence="1" id="KW-0812">Transmembrane</keyword>
<dbReference type="Pfam" id="PF07811">
    <property type="entry name" value="TadE"/>
    <property type="match status" value="1"/>
</dbReference>
<evidence type="ECO:0000259" key="2">
    <source>
        <dbReference type="Pfam" id="PF07811"/>
    </source>
</evidence>
<name>A0A1J5S170_9ZZZZ</name>